<evidence type="ECO:0000313" key="2">
    <source>
        <dbReference type="EMBL" id="KAJ7303728.1"/>
    </source>
</evidence>
<sequence>MVQFTRYFVVLSVATGGLSACKCGVATIEADIDTLVRQVTAFDAAIVEFPPTNGSVNDALAIHAYATSIINTLNTAASDVEATGEFSEDDDTAILSAVEASVSTVLGSLLEIIDKKPGFETLPICGIPALFLQDLQNLQNASVGFRNTLISTVLATLVANFTDPTNNIAAAFEPAITTYSSLIILSTAAQSEA</sequence>
<dbReference type="Gene3D" id="1.20.1280.140">
    <property type="match status" value="1"/>
</dbReference>
<gene>
    <name evidence="2" type="ORF">DFH08DRAFT_825660</name>
</gene>
<protein>
    <submittedName>
        <fullName evidence="2">Hydrophobic surface binding protein</fullName>
    </submittedName>
</protein>
<evidence type="ECO:0000313" key="3">
    <source>
        <dbReference type="Proteomes" id="UP001218218"/>
    </source>
</evidence>
<feature type="chain" id="PRO_5041938298" evidence="1">
    <location>
        <begin position="21"/>
        <end position="193"/>
    </location>
</feature>
<organism evidence="2 3">
    <name type="scientific">Mycena albidolilacea</name>
    <dbReference type="NCBI Taxonomy" id="1033008"/>
    <lineage>
        <taxon>Eukaryota</taxon>
        <taxon>Fungi</taxon>
        <taxon>Dikarya</taxon>
        <taxon>Basidiomycota</taxon>
        <taxon>Agaricomycotina</taxon>
        <taxon>Agaricomycetes</taxon>
        <taxon>Agaricomycetidae</taxon>
        <taxon>Agaricales</taxon>
        <taxon>Marasmiineae</taxon>
        <taxon>Mycenaceae</taxon>
        <taxon>Mycena</taxon>
    </lineage>
</organism>
<dbReference type="PANTHER" id="PTHR38123:SF1">
    <property type="entry name" value="HYDROPHOBIC SURFACE BINDING PROTEIN"/>
    <property type="match status" value="1"/>
</dbReference>
<accession>A0AAD7E912</accession>
<keyword evidence="3" id="KW-1185">Reference proteome</keyword>
<reference evidence="2" key="1">
    <citation type="submission" date="2023-03" db="EMBL/GenBank/DDBJ databases">
        <title>Massive genome expansion in bonnet fungi (Mycena s.s.) driven by repeated elements and novel gene families across ecological guilds.</title>
        <authorList>
            <consortium name="Lawrence Berkeley National Laboratory"/>
            <person name="Harder C.B."/>
            <person name="Miyauchi S."/>
            <person name="Viragh M."/>
            <person name="Kuo A."/>
            <person name="Thoen E."/>
            <person name="Andreopoulos B."/>
            <person name="Lu D."/>
            <person name="Skrede I."/>
            <person name="Drula E."/>
            <person name="Henrissat B."/>
            <person name="Morin E."/>
            <person name="Kohler A."/>
            <person name="Barry K."/>
            <person name="LaButti K."/>
            <person name="Morin E."/>
            <person name="Salamov A."/>
            <person name="Lipzen A."/>
            <person name="Mereny Z."/>
            <person name="Hegedus B."/>
            <person name="Baldrian P."/>
            <person name="Stursova M."/>
            <person name="Weitz H."/>
            <person name="Taylor A."/>
            <person name="Grigoriev I.V."/>
            <person name="Nagy L.G."/>
            <person name="Martin F."/>
            <person name="Kauserud H."/>
        </authorList>
    </citation>
    <scope>NUCLEOTIDE SEQUENCE</scope>
    <source>
        <strain evidence="2">CBHHK002</strain>
    </source>
</reference>
<comment type="caution">
    <text evidence="2">The sequence shown here is derived from an EMBL/GenBank/DDBJ whole genome shotgun (WGS) entry which is preliminary data.</text>
</comment>
<feature type="signal peptide" evidence="1">
    <location>
        <begin position="1"/>
        <end position="20"/>
    </location>
</feature>
<proteinExistence type="predicted"/>
<evidence type="ECO:0000256" key="1">
    <source>
        <dbReference type="SAM" id="SignalP"/>
    </source>
</evidence>
<keyword evidence="1" id="KW-0732">Signal</keyword>
<name>A0AAD7E912_9AGAR</name>
<dbReference type="PANTHER" id="PTHR38123">
    <property type="entry name" value="CELL WALL SERINE-THREONINE-RICH GALACTOMANNOPROTEIN MP1 (AFU_ORTHOLOGUE AFUA_4G03240)"/>
    <property type="match status" value="1"/>
</dbReference>
<dbReference type="Pfam" id="PF12296">
    <property type="entry name" value="HsbA"/>
    <property type="match status" value="1"/>
</dbReference>
<dbReference type="InterPro" id="IPR021054">
    <property type="entry name" value="Cell_wall_mannoprotein_1"/>
</dbReference>
<dbReference type="Proteomes" id="UP001218218">
    <property type="component" value="Unassembled WGS sequence"/>
</dbReference>
<dbReference type="GO" id="GO:0005576">
    <property type="term" value="C:extracellular region"/>
    <property type="evidence" value="ECO:0007669"/>
    <property type="project" value="TreeGrafter"/>
</dbReference>
<dbReference type="PROSITE" id="PS51257">
    <property type="entry name" value="PROKAR_LIPOPROTEIN"/>
    <property type="match status" value="1"/>
</dbReference>
<dbReference type="EMBL" id="JARIHO010000103">
    <property type="protein sequence ID" value="KAJ7303728.1"/>
    <property type="molecule type" value="Genomic_DNA"/>
</dbReference>
<dbReference type="AlphaFoldDB" id="A0AAD7E912"/>